<dbReference type="Gene3D" id="3.40.50.880">
    <property type="match status" value="1"/>
</dbReference>
<keyword evidence="3" id="KW-1185">Reference proteome</keyword>
<accession>A0AAD5N049</accession>
<dbReference type="InterPro" id="IPR050325">
    <property type="entry name" value="Prot/Nucl_acid_deglycase"/>
</dbReference>
<gene>
    <name evidence="2" type="ORF">KIN20_026078</name>
</gene>
<evidence type="ECO:0000313" key="2">
    <source>
        <dbReference type="EMBL" id="KAJ1365673.1"/>
    </source>
</evidence>
<comment type="caution">
    <text evidence="2">The sequence shown here is derived from an EMBL/GenBank/DDBJ whole genome shotgun (WGS) entry which is preliminary data.</text>
</comment>
<dbReference type="GO" id="GO:0005762">
    <property type="term" value="C:mitochondrial large ribosomal subunit"/>
    <property type="evidence" value="ECO:0007669"/>
    <property type="project" value="InterPro"/>
</dbReference>
<dbReference type="GO" id="GO:0006979">
    <property type="term" value="P:response to oxidative stress"/>
    <property type="evidence" value="ECO:0007669"/>
    <property type="project" value="TreeGrafter"/>
</dbReference>
<evidence type="ECO:0000259" key="1">
    <source>
        <dbReference type="Pfam" id="PF01965"/>
    </source>
</evidence>
<dbReference type="PANTHER" id="PTHR48094:SF12">
    <property type="entry name" value="PARKINSON DISEASE PROTEIN 7 HOMOLOG"/>
    <property type="match status" value="1"/>
</dbReference>
<dbReference type="GO" id="GO:1903189">
    <property type="term" value="P:glyoxal metabolic process"/>
    <property type="evidence" value="ECO:0007669"/>
    <property type="project" value="TreeGrafter"/>
</dbReference>
<dbReference type="Pfam" id="PF09809">
    <property type="entry name" value="MRP-L27"/>
    <property type="match status" value="1"/>
</dbReference>
<organism evidence="2 3">
    <name type="scientific">Parelaphostrongylus tenuis</name>
    <name type="common">Meningeal worm</name>
    <dbReference type="NCBI Taxonomy" id="148309"/>
    <lineage>
        <taxon>Eukaryota</taxon>
        <taxon>Metazoa</taxon>
        <taxon>Ecdysozoa</taxon>
        <taxon>Nematoda</taxon>
        <taxon>Chromadorea</taxon>
        <taxon>Rhabditida</taxon>
        <taxon>Rhabditina</taxon>
        <taxon>Rhabditomorpha</taxon>
        <taxon>Strongyloidea</taxon>
        <taxon>Metastrongylidae</taxon>
        <taxon>Parelaphostrongylus</taxon>
    </lineage>
</organism>
<dbReference type="EMBL" id="JAHQIW010005325">
    <property type="protein sequence ID" value="KAJ1365673.1"/>
    <property type="molecule type" value="Genomic_DNA"/>
</dbReference>
<feature type="domain" description="DJ-1/PfpI" evidence="1">
    <location>
        <begin position="160"/>
        <end position="238"/>
    </location>
</feature>
<proteinExistence type="predicted"/>
<dbReference type="SUPFAM" id="SSF52317">
    <property type="entry name" value="Class I glutamine amidotransferase-like"/>
    <property type="match status" value="1"/>
</dbReference>
<dbReference type="InterPro" id="IPR002818">
    <property type="entry name" value="DJ-1/PfpI"/>
</dbReference>
<dbReference type="GO" id="GO:0003735">
    <property type="term" value="F:structural constituent of ribosome"/>
    <property type="evidence" value="ECO:0007669"/>
    <property type="project" value="InterPro"/>
</dbReference>
<dbReference type="InterPro" id="IPR019189">
    <property type="entry name" value="Ribosomal_mL41"/>
</dbReference>
<evidence type="ECO:0000313" key="3">
    <source>
        <dbReference type="Proteomes" id="UP001196413"/>
    </source>
</evidence>
<dbReference type="AlphaFoldDB" id="A0AAD5N049"/>
<dbReference type="GO" id="GO:0005634">
    <property type="term" value="C:nucleus"/>
    <property type="evidence" value="ECO:0007669"/>
    <property type="project" value="TreeGrafter"/>
</dbReference>
<sequence>MVTSLIKLSSRGVRSLHPTNFRSPWPFVKKGAYGQRKIGPFNYEKHKWPGQNREFPELSPKWHKENPKELNRYTGVQDEGYVDPVTGKYVVVPEMQSCLVVPNLDGFKLKPYVSFRTDVEIEKRRRAYAAKMNVGLHQKWMQRRCLSFAMEGRSEKLLRMSALVILADGAEEMEAVITIDVLRRGGVDVTVAGLTGSNPVKCSRKTVITPDCALKDVLSKTFSVVILPGGQPGSNTLAAVGLPSYLNLTSYFTKLSKFYHLSV</sequence>
<dbReference type="InterPro" id="IPR029062">
    <property type="entry name" value="Class_I_gatase-like"/>
</dbReference>
<dbReference type="PANTHER" id="PTHR48094">
    <property type="entry name" value="PROTEIN/NUCLEIC ACID DEGLYCASE DJ-1-RELATED"/>
    <property type="match status" value="1"/>
</dbReference>
<protein>
    <recommendedName>
        <fullName evidence="1">DJ-1/PfpI domain-containing protein</fullName>
    </recommendedName>
</protein>
<dbReference type="Proteomes" id="UP001196413">
    <property type="component" value="Unassembled WGS sequence"/>
</dbReference>
<dbReference type="GO" id="GO:0046295">
    <property type="term" value="P:glycolate biosynthetic process"/>
    <property type="evidence" value="ECO:0007669"/>
    <property type="project" value="TreeGrafter"/>
</dbReference>
<reference evidence="2" key="1">
    <citation type="submission" date="2021-06" db="EMBL/GenBank/DDBJ databases">
        <title>Parelaphostrongylus tenuis whole genome reference sequence.</title>
        <authorList>
            <person name="Garwood T.J."/>
            <person name="Larsen P.A."/>
            <person name="Fountain-Jones N.M."/>
            <person name="Garbe J.R."/>
            <person name="Macchietto M.G."/>
            <person name="Kania S.A."/>
            <person name="Gerhold R.W."/>
            <person name="Richards J.E."/>
            <person name="Wolf T.M."/>
        </authorList>
    </citation>
    <scope>NUCLEOTIDE SEQUENCE</scope>
    <source>
        <strain evidence="2">MNPRO001-30</strain>
        <tissue evidence="2">Meninges</tissue>
    </source>
</reference>
<name>A0AAD5N049_PARTN</name>
<dbReference type="Pfam" id="PF01965">
    <property type="entry name" value="DJ-1_PfpI"/>
    <property type="match status" value="1"/>
</dbReference>